<dbReference type="PANTHER" id="PTHR30157:SF0">
    <property type="entry name" value="NADPH-DEPENDENT FERRIC-CHELATE REDUCTASE"/>
    <property type="match status" value="1"/>
</dbReference>
<dbReference type="AlphaFoldDB" id="A0A7K0C5W4"/>
<dbReference type="Pfam" id="PF08021">
    <property type="entry name" value="FAD_binding_9"/>
    <property type="match status" value="1"/>
</dbReference>
<dbReference type="Pfam" id="PF04954">
    <property type="entry name" value="SIP"/>
    <property type="match status" value="1"/>
</dbReference>
<dbReference type="GO" id="GO:0016491">
    <property type="term" value="F:oxidoreductase activity"/>
    <property type="evidence" value="ECO:0007669"/>
    <property type="project" value="InterPro"/>
</dbReference>
<accession>A0A7K0C5W4</accession>
<dbReference type="InterPro" id="IPR017927">
    <property type="entry name" value="FAD-bd_FR_type"/>
</dbReference>
<dbReference type="RefSeq" id="WP_153540077.1">
    <property type="nucleotide sequence ID" value="NZ_WEGH01000005.1"/>
</dbReference>
<evidence type="ECO:0000256" key="1">
    <source>
        <dbReference type="SAM" id="MobiDB-lite"/>
    </source>
</evidence>
<dbReference type="SUPFAM" id="SSF63380">
    <property type="entry name" value="Riboflavin synthase domain-like"/>
    <property type="match status" value="1"/>
</dbReference>
<evidence type="ECO:0000259" key="2">
    <source>
        <dbReference type="PROSITE" id="PS51384"/>
    </source>
</evidence>
<dbReference type="EMBL" id="WEGH01000005">
    <property type="protein sequence ID" value="MQY08840.1"/>
    <property type="molecule type" value="Genomic_DNA"/>
</dbReference>
<dbReference type="InterPro" id="IPR039261">
    <property type="entry name" value="FNR_nucleotide-bd"/>
</dbReference>
<dbReference type="InterPro" id="IPR039374">
    <property type="entry name" value="SIP_fam"/>
</dbReference>
<protein>
    <recommendedName>
        <fullName evidence="2">FAD-binding FR-type domain-containing protein</fullName>
    </recommendedName>
</protein>
<reference evidence="3 4" key="1">
    <citation type="submission" date="2019-10" db="EMBL/GenBank/DDBJ databases">
        <title>Actinomadura rubteroloni sp. nov. and Actinomadura macrotermitis sp. nov., isolated from the gut of fungus growing-termite Macrotermes natalensis.</title>
        <authorList>
            <person name="Benndorf R."/>
            <person name="Martin K."/>
            <person name="Kuefner M."/>
            <person name="De Beer W."/>
            <person name="Kaster A.-K."/>
            <person name="Vollmers J."/>
            <person name="Poulsen M."/>
            <person name="Beemelmanns C."/>
        </authorList>
    </citation>
    <scope>NUCLEOTIDE SEQUENCE [LARGE SCALE GENOMIC DNA]</scope>
    <source>
        <strain evidence="3 4">RB68</strain>
    </source>
</reference>
<dbReference type="PROSITE" id="PS51384">
    <property type="entry name" value="FAD_FR"/>
    <property type="match status" value="1"/>
</dbReference>
<dbReference type="PANTHER" id="PTHR30157">
    <property type="entry name" value="FERRIC REDUCTASE, NADPH-DEPENDENT"/>
    <property type="match status" value="1"/>
</dbReference>
<feature type="domain" description="FAD-binding FR-type" evidence="2">
    <location>
        <begin position="5"/>
        <end position="138"/>
    </location>
</feature>
<feature type="compositionally biased region" description="Basic and acidic residues" evidence="1">
    <location>
        <begin position="272"/>
        <end position="283"/>
    </location>
</feature>
<feature type="region of interest" description="Disordered" evidence="1">
    <location>
        <begin position="263"/>
        <end position="283"/>
    </location>
</feature>
<evidence type="ECO:0000313" key="3">
    <source>
        <dbReference type="EMBL" id="MQY08840.1"/>
    </source>
</evidence>
<gene>
    <name evidence="3" type="ORF">ACRB68_69510</name>
</gene>
<dbReference type="Gene3D" id="2.40.30.10">
    <property type="entry name" value="Translation factors"/>
    <property type="match status" value="1"/>
</dbReference>
<comment type="caution">
    <text evidence="3">The sequence shown here is derived from an EMBL/GenBank/DDBJ whole genome shotgun (WGS) entry which is preliminary data.</text>
</comment>
<sequence>MAPPLPVTFVTVTRVERLTPHMRRVVFAADDLPAILGTEPDQQVKLYFPKPGQARPRLPEPGPDGDLMSWYQAYNDIPEDERPWMRSYTIRAHDPQARTVVVDFVLHPDGGPATRWAYSAEPGDTLGMFGPAEAFARPVPLSASIAEAGWLLLAGDATAVPAIGTLLEWLPEGARALAYIEIGDPADEQRLATRGDAEVHWIPAGTLLEAVRAARFPEGPVFAWLGGEAGTVRALRRHLTGERGVPKDAIDFTGFWRRRLSQDDAPTEEDLAEARERLAAQQA</sequence>
<proteinExistence type="predicted"/>
<name>A0A7K0C5W4_9ACTN</name>
<dbReference type="InterPro" id="IPR007037">
    <property type="entry name" value="SIP_rossman_dom"/>
</dbReference>
<dbReference type="CDD" id="cd06193">
    <property type="entry name" value="siderophore_interacting"/>
    <property type="match status" value="1"/>
</dbReference>
<evidence type="ECO:0000313" key="4">
    <source>
        <dbReference type="Proteomes" id="UP000487268"/>
    </source>
</evidence>
<keyword evidence="4" id="KW-1185">Reference proteome</keyword>
<dbReference type="Proteomes" id="UP000487268">
    <property type="component" value="Unassembled WGS sequence"/>
</dbReference>
<dbReference type="InterPro" id="IPR013113">
    <property type="entry name" value="SIP_FAD-bd"/>
</dbReference>
<dbReference type="Gene3D" id="3.40.50.80">
    <property type="entry name" value="Nucleotide-binding domain of ferredoxin-NADP reductase (FNR) module"/>
    <property type="match status" value="1"/>
</dbReference>
<organism evidence="3 4">
    <name type="scientific">Actinomadura macrotermitis</name>
    <dbReference type="NCBI Taxonomy" id="2585200"/>
    <lineage>
        <taxon>Bacteria</taxon>
        <taxon>Bacillati</taxon>
        <taxon>Actinomycetota</taxon>
        <taxon>Actinomycetes</taxon>
        <taxon>Streptosporangiales</taxon>
        <taxon>Thermomonosporaceae</taxon>
        <taxon>Actinomadura</taxon>
    </lineage>
</organism>
<dbReference type="InterPro" id="IPR017938">
    <property type="entry name" value="Riboflavin_synthase-like_b-brl"/>
</dbReference>
<dbReference type="OrthoDB" id="3211041at2"/>